<sequence>MTEWASRAPERLFLVDRDTDEQWRGVTYREALSMARRLGQALLDRGLSPERPLVILSGNDLEHGLLALAAQHVGIPFAPLAPAYSLNSPDYAKLRHALSLLTPGMVYFSDGAAYRHVLDLLDQLPEPCERVCRQHPPPGQCVRLFSELAATTPTSAVETAHAAINGDTIAKFLFTSGSTGWPKAVINTQRMLCSNQQMKLQSWPCMTDEPPVLVDWLPWSHTFGGNHNFGLVLYNGGTLYIDDGSPTPKGIGRTLRNLREIAPTLYFNVPRGYELLIPSLMRDQTLSARFFERLRMCFYAGAHLRQHTWEAWDHLGTAHCGSRILMMTGLGATETAPFALCANRDSRQSGLVGLPVPGVELKLAPCQQKLEARIRGPNVTPGYWRQPGLSVDAFDDEGFYRLGDALRFLDPLRPQAGLLFDGRVAEDFKLVTGTWVSVGPLRAKLVEAGAPHIREAVITGQDQNTIGALIFPDIDACRQLAGATPSTDKDHILAHPRVRERFAGILEQLASSATGSSTRLTRLLLVSDPLSPAHNELTDKGTVNQRAVLERRRELVEALYGANESAYRITLNNRHTTPSTDTCAVHHSYSTT</sequence>
<dbReference type="Pfam" id="PF23562">
    <property type="entry name" value="AMP-binding_C_3"/>
    <property type="match status" value="1"/>
</dbReference>
<evidence type="ECO:0000259" key="1">
    <source>
        <dbReference type="Pfam" id="PF00501"/>
    </source>
</evidence>
<accession>A0A1D8IP15</accession>
<dbReference type="Proteomes" id="UP000095401">
    <property type="component" value="Chromosome"/>
</dbReference>
<dbReference type="EMBL" id="CP017415">
    <property type="protein sequence ID" value="AOU98192.1"/>
    <property type="molecule type" value="Genomic_DNA"/>
</dbReference>
<gene>
    <name evidence="2" type="ORF">BI364_09705</name>
</gene>
<dbReference type="AlphaFoldDB" id="A0A1D8IP15"/>
<dbReference type="PANTHER" id="PTHR24096:SF420">
    <property type="entry name" value="LONG-CHAIN-FATTY-ACID--COA LIGASE-RELATED"/>
    <property type="match status" value="1"/>
</dbReference>
<dbReference type="CDD" id="cd05921">
    <property type="entry name" value="FCS"/>
    <property type="match status" value="1"/>
</dbReference>
<dbReference type="InterPro" id="IPR000873">
    <property type="entry name" value="AMP-dep_synth/lig_dom"/>
</dbReference>
<dbReference type="KEGG" id="aprs:BI364_09705"/>
<dbReference type="PROSITE" id="PS00455">
    <property type="entry name" value="AMP_BINDING"/>
    <property type="match status" value="1"/>
</dbReference>
<dbReference type="GO" id="GO:0016405">
    <property type="term" value="F:CoA-ligase activity"/>
    <property type="evidence" value="ECO:0007669"/>
    <property type="project" value="TreeGrafter"/>
</dbReference>
<evidence type="ECO:0000313" key="3">
    <source>
        <dbReference type="Proteomes" id="UP000095401"/>
    </source>
</evidence>
<proteinExistence type="predicted"/>
<organism evidence="2 3">
    <name type="scientific">Acidihalobacter yilgarnensis</name>
    <dbReference type="NCBI Taxonomy" id="2819280"/>
    <lineage>
        <taxon>Bacteria</taxon>
        <taxon>Pseudomonadati</taxon>
        <taxon>Pseudomonadota</taxon>
        <taxon>Gammaproteobacteria</taxon>
        <taxon>Chromatiales</taxon>
        <taxon>Ectothiorhodospiraceae</taxon>
        <taxon>Acidihalobacter</taxon>
    </lineage>
</organism>
<reference evidence="3" key="1">
    <citation type="submission" date="2016-09" db="EMBL/GenBank/DDBJ databases">
        <title>Acidihalobacter prosperus F5.</title>
        <authorList>
            <person name="Khaleque H.N."/>
            <person name="Ramsay J.P."/>
            <person name="Kaksonen A.H."/>
            <person name="Boxall N.J."/>
            <person name="Watkin E.L.J."/>
        </authorList>
    </citation>
    <scope>NUCLEOTIDE SEQUENCE [LARGE SCALE GENOMIC DNA]</scope>
    <source>
        <strain evidence="3">F5</strain>
    </source>
</reference>
<name>A0A1D8IP15_9GAMM</name>
<protein>
    <submittedName>
        <fullName evidence="2">Feruloyl-CoA synthase</fullName>
    </submittedName>
</protein>
<dbReference type="SUPFAM" id="SSF56801">
    <property type="entry name" value="Acetyl-CoA synthetase-like"/>
    <property type="match status" value="1"/>
</dbReference>
<evidence type="ECO:0000313" key="2">
    <source>
        <dbReference type="EMBL" id="AOU98192.1"/>
    </source>
</evidence>
<feature type="domain" description="AMP-dependent synthetase/ligase" evidence="1">
    <location>
        <begin position="2"/>
        <end position="384"/>
    </location>
</feature>
<dbReference type="Gene3D" id="3.40.50.12780">
    <property type="entry name" value="N-terminal domain of ligase-like"/>
    <property type="match status" value="1"/>
</dbReference>
<keyword evidence="3" id="KW-1185">Reference proteome</keyword>
<dbReference type="InterPro" id="IPR020845">
    <property type="entry name" value="AMP-binding_CS"/>
</dbReference>
<dbReference type="Pfam" id="PF00501">
    <property type="entry name" value="AMP-binding"/>
    <property type="match status" value="1"/>
</dbReference>
<dbReference type="InterPro" id="IPR042099">
    <property type="entry name" value="ANL_N_sf"/>
</dbReference>
<dbReference type="PANTHER" id="PTHR24096">
    <property type="entry name" value="LONG-CHAIN-FATTY-ACID--COA LIGASE"/>
    <property type="match status" value="1"/>
</dbReference>